<reference evidence="1 2" key="1">
    <citation type="submission" date="2014-12" db="EMBL/GenBank/DDBJ databases">
        <title>Partial genome sequence of Streptococcus constellatus KCOM 1650 (= ChDC B144).</title>
        <authorList>
            <person name="Kook J.-K."/>
            <person name="Park S.-N."/>
            <person name="Lim Y.K."/>
            <person name="Jo E."/>
        </authorList>
    </citation>
    <scope>NUCLEOTIDE SEQUENCE [LARGE SCALE GENOMIC DNA]</scope>
    <source>
        <strain evidence="1 2">KCOM 1650</strain>
    </source>
</reference>
<evidence type="ECO:0000313" key="1">
    <source>
        <dbReference type="EMBL" id="KIC77883.1"/>
    </source>
</evidence>
<dbReference type="RefSeq" id="WP_039677506.1">
    <property type="nucleotide sequence ID" value="NZ_JWIY01000002.1"/>
</dbReference>
<sequence>MYLKYKHMQIVKHALQYYVQREGADEHDLMVERNLLDKVKSEIEDFKENVMKNPCRGGK</sequence>
<dbReference type="Proteomes" id="UP000031339">
    <property type="component" value="Unassembled WGS sequence"/>
</dbReference>
<gene>
    <name evidence="1" type="ORF">RN79_06735</name>
</gene>
<dbReference type="OrthoDB" id="2990433at2"/>
<name>A0A0C1HUV9_STRCV</name>
<evidence type="ECO:0000313" key="2">
    <source>
        <dbReference type="Proteomes" id="UP000031339"/>
    </source>
</evidence>
<proteinExistence type="predicted"/>
<accession>A0A0C1HUV9</accession>
<protein>
    <submittedName>
        <fullName evidence="1">Uncharacterized protein</fullName>
    </submittedName>
</protein>
<comment type="caution">
    <text evidence="1">The sequence shown here is derived from an EMBL/GenBank/DDBJ whole genome shotgun (WGS) entry which is preliminary data.</text>
</comment>
<organism evidence="1 2">
    <name type="scientific">Streptococcus constellatus</name>
    <dbReference type="NCBI Taxonomy" id="76860"/>
    <lineage>
        <taxon>Bacteria</taxon>
        <taxon>Bacillati</taxon>
        <taxon>Bacillota</taxon>
        <taxon>Bacilli</taxon>
        <taxon>Lactobacillales</taxon>
        <taxon>Streptococcaceae</taxon>
        <taxon>Streptococcus</taxon>
        <taxon>Streptococcus anginosus group</taxon>
    </lineage>
</organism>
<dbReference type="AlphaFoldDB" id="A0A0C1HUV9"/>
<dbReference type="EMBL" id="JWIY01000002">
    <property type="protein sequence ID" value="KIC77883.1"/>
    <property type="molecule type" value="Genomic_DNA"/>
</dbReference>